<dbReference type="SUPFAM" id="SSF51695">
    <property type="entry name" value="PLC-like phosphodiesterases"/>
    <property type="match status" value="1"/>
</dbReference>
<gene>
    <name evidence="2" type="ORF">NJR55_13220</name>
</gene>
<evidence type="ECO:0000313" key="2">
    <source>
        <dbReference type="EMBL" id="MCP1340540.1"/>
    </source>
</evidence>
<feature type="chain" id="PRO_5040906364" evidence="1">
    <location>
        <begin position="23"/>
        <end position="374"/>
    </location>
</feature>
<evidence type="ECO:0000256" key="1">
    <source>
        <dbReference type="SAM" id="SignalP"/>
    </source>
</evidence>
<comment type="caution">
    <text evidence="2">The sequence shown here is derived from an EMBL/GenBank/DDBJ whole genome shotgun (WGS) entry which is preliminary data.</text>
</comment>
<keyword evidence="1" id="KW-0732">Signal</keyword>
<protein>
    <submittedName>
        <fullName evidence="2">Phosphatidylinositol-specific phospholipase C1-like protein</fullName>
    </submittedName>
</protein>
<dbReference type="InterPro" id="IPR032075">
    <property type="entry name" value="PI-PLC-C1"/>
</dbReference>
<name>A0A9X2FZJ0_9GAMM</name>
<dbReference type="AlphaFoldDB" id="A0A9X2FZJ0"/>
<reference evidence="2" key="1">
    <citation type="submission" date="2022-06" db="EMBL/GenBank/DDBJ databases">
        <title>Idiomarina rhizosphaerae M1R2S28.</title>
        <authorList>
            <person name="Sun J.-Q."/>
            <person name="Li L.-F."/>
        </authorList>
    </citation>
    <scope>NUCLEOTIDE SEQUENCE</scope>
    <source>
        <strain evidence="2">M1R2S28</strain>
    </source>
</reference>
<evidence type="ECO:0000313" key="3">
    <source>
        <dbReference type="Proteomes" id="UP001139474"/>
    </source>
</evidence>
<sequence length="374" mass="42118">MCRFKAFSLVIITAFFSSSGLADTCTNTQDLEKHNQTSARLKINQIQTIGTHNSYKRALPAAELSTLAELLGEETAESLDYSHVSLEEQLNEGARQIELDIYYDPAGGRFTSPLLPEMTKNQPGSREFDPSVMASPGFKVFHMQDIDIWSNCPLLEDCLTQIRDWSLSNPEHVPILLMFNTKQQKLPEINGTDPLPYTSTAFDVLEKAFLAVFDSEQLITPDKVRGKYTSLRQAVLAGNWPSLEQSRGKFIFLVDEGIDVTRAYLNESNNLNNKLFFINSVSSDDENAAIFVKNNPIEEQQEISALVKQGFMVRTRADASTREARNNDTRRFEAALEAGAQYITTDYLFPREEWSSYSVRLPDNNVARCNAKAL</sequence>
<dbReference type="GO" id="GO:0008081">
    <property type="term" value="F:phosphoric diester hydrolase activity"/>
    <property type="evidence" value="ECO:0007669"/>
    <property type="project" value="InterPro"/>
</dbReference>
<accession>A0A9X2FZJ0</accession>
<dbReference type="Gene3D" id="3.20.20.190">
    <property type="entry name" value="Phosphatidylinositol (PI) phosphodiesterase"/>
    <property type="match status" value="1"/>
</dbReference>
<organism evidence="2 3">
    <name type="scientific">Idiomarina rhizosphaerae</name>
    <dbReference type="NCBI Taxonomy" id="2961572"/>
    <lineage>
        <taxon>Bacteria</taxon>
        <taxon>Pseudomonadati</taxon>
        <taxon>Pseudomonadota</taxon>
        <taxon>Gammaproteobacteria</taxon>
        <taxon>Alteromonadales</taxon>
        <taxon>Idiomarinaceae</taxon>
        <taxon>Idiomarina</taxon>
    </lineage>
</organism>
<dbReference type="Proteomes" id="UP001139474">
    <property type="component" value="Unassembled WGS sequence"/>
</dbReference>
<dbReference type="InterPro" id="IPR017946">
    <property type="entry name" value="PLC-like_Pdiesterase_TIM-brl"/>
</dbReference>
<dbReference type="EMBL" id="JAMZDE010000008">
    <property type="protein sequence ID" value="MCP1340540.1"/>
    <property type="molecule type" value="Genomic_DNA"/>
</dbReference>
<dbReference type="Pfam" id="PF16670">
    <property type="entry name" value="PI-PLC-C1"/>
    <property type="match status" value="1"/>
</dbReference>
<dbReference type="RefSeq" id="WP_253620359.1">
    <property type="nucleotide sequence ID" value="NZ_JAMZDE010000008.1"/>
</dbReference>
<dbReference type="CDD" id="cd08589">
    <property type="entry name" value="PI-PLCc_SaPLC1_like"/>
    <property type="match status" value="1"/>
</dbReference>
<feature type="signal peptide" evidence="1">
    <location>
        <begin position="1"/>
        <end position="22"/>
    </location>
</feature>
<keyword evidence="3" id="KW-1185">Reference proteome</keyword>
<proteinExistence type="predicted"/>
<dbReference type="GO" id="GO:0006629">
    <property type="term" value="P:lipid metabolic process"/>
    <property type="evidence" value="ECO:0007669"/>
    <property type="project" value="InterPro"/>
</dbReference>